<keyword evidence="2" id="KW-1185">Reference proteome</keyword>
<organism evidence="1 2">
    <name type="scientific">Dreissena polymorpha</name>
    <name type="common">Zebra mussel</name>
    <name type="synonym">Mytilus polymorpha</name>
    <dbReference type="NCBI Taxonomy" id="45954"/>
    <lineage>
        <taxon>Eukaryota</taxon>
        <taxon>Metazoa</taxon>
        <taxon>Spiralia</taxon>
        <taxon>Lophotrochozoa</taxon>
        <taxon>Mollusca</taxon>
        <taxon>Bivalvia</taxon>
        <taxon>Autobranchia</taxon>
        <taxon>Heteroconchia</taxon>
        <taxon>Euheterodonta</taxon>
        <taxon>Imparidentia</taxon>
        <taxon>Neoheterodontei</taxon>
        <taxon>Myida</taxon>
        <taxon>Dreissenoidea</taxon>
        <taxon>Dreissenidae</taxon>
        <taxon>Dreissena</taxon>
    </lineage>
</organism>
<reference evidence="1" key="2">
    <citation type="submission" date="2020-11" db="EMBL/GenBank/DDBJ databases">
        <authorList>
            <person name="McCartney M.A."/>
            <person name="Auch B."/>
            <person name="Kono T."/>
            <person name="Mallez S."/>
            <person name="Becker A."/>
            <person name="Gohl D.M."/>
            <person name="Silverstein K.A.T."/>
            <person name="Koren S."/>
            <person name="Bechman K.B."/>
            <person name="Herman A."/>
            <person name="Abrahante J.E."/>
            <person name="Garbe J."/>
        </authorList>
    </citation>
    <scope>NUCLEOTIDE SEQUENCE</scope>
    <source>
        <strain evidence="1">Duluth1</strain>
        <tissue evidence="1">Whole animal</tissue>
    </source>
</reference>
<dbReference type="Proteomes" id="UP000828390">
    <property type="component" value="Unassembled WGS sequence"/>
</dbReference>
<evidence type="ECO:0000313" key="1">
    <source>
        <dbReference type="EMBL" id="KAH3837462.1"/>
    </source>
</evidence>
<protein>
    <submittedName>
        <fullName evidence="1">Uncharacterized protein</fullName>
    </submittedName>
</protein>
<name>A0A9D4KDQ9_DREPO</name>
<reference evidence="1" key="1">
    <citation type="journal article" date="2019" name="bioRxiv">
        <title>The Genome of the Zebra Mussel, Dreissena polymorpha: A Resource for Invasive Species Research.</title>
        <authorList>
            <person name="McCartney M.A."/>
            <person name="Auch B."/>
            <person name="Kono T."/>
            <person name="Mallez S."/>
            <person name="Zhang Y."/>
            <person name="Obille A."/>
            <person name="Becker A."/>
            <person name="Abrahante J.E."/>
            <person name="Garbe J."/>
            <person name="Badalamenti J.P."/>
            <person name="Herman A."/>
            <person name="Mangelson H."/>
            <person name="Liachko I."/>
            <person name="Sullivan S."/>
            <person name="Sone E.D."/>
            <person name="Koren S."/>
            <person name="Silverstein K.A.T."/>
            <person name="Beckman K.B."/>
            <person name="Gohl D.M."/>
        </authorList>
    </citation>
    <scope>NUCLEOTIDE SEQUENCE</scope>
    <source>
        <strain evidence="1">Duluth1</strain>
        <tissue evidence="1">Whole animal</tissue>
    </source>
</reference>
<accession>A0A9D4KDQ9</accession>
<comment type="caution">
    <text evidence="1">The sequence shown here is derived from an EMBL/GenBank/DDBJ whole genome shotgun (WGS) entry which is preliminary data.</text>
</comment>
<gene>
    <name evidence="1" type="ORF">DPMN_110852</name>
</gene>
<sequence>MRVYVLQVALLRVPPLALVQQQELMPALVRARFPPHSFYAIWPFVRRGRINCRPHPPSLSLSVSLRLAPPVFARYDLYPTL</sequence>
<dbReference type="AlphaFoldDB" id="A0A9D4KDQ9"/>
<dbReference type="EMBL" id="JAIWYP010000004">
    <property type="protein sequence ID" value="KAH3837462.1"/>
    <property type="molecule type" value="Genomic_DNA"/>
</dbReference>
<evidence type="ECO:0000313" key="2">
    <source>
        <dbReference type="Proteomes" id="UP000828390"/>
    </source>
</evidence>
<proteinExistence type="predicted"/>